<dbReference type="AlphaFoldDB" id="Q8NJV5"/>
<gene>
    <name evidence="1" type="primary">rid</name>
</gene>
<accession>Q8NJV5</accession>
<proteinExistence type="predicted"/>
<organism evidence="1">
    <name type="scientific">Neurospora crassa</name>
    <dbReference type="NCBI Taxonomy" id="5141"/>
    <lineage>
        <taxon>Eukaryota</taxon>
        <taxon>Fungi</taxon>
        <taxon>Dikarya</taxon>
        <taxon>Ascomycota</taxon>
        <taxon>Pezizomycotina</taxon>
        <taxon>Sordariomycetes</taxon>
        <taxon>Sordariomycetidae</taxon>
        <taxon>Sordariales</taxon>
        <taxon>Sordariaceae</taxon>
        <taxon>Neurospora</taxon>
    </lineage>
</organism>
<protein>
    <submittedName>
        <fullName evidence="1">RIP defective</fullName>
    </submittedName>
</protein>
<name>Q8NJV5_NEUCS</name>
<dbReference type="VEuPathDB" id="FungiDB:NCU02034"/>
<evidence type="ECO:0000313" key="1">
    <source>
        <dbReference type="EMBL" id="AAM27413.1"/>
    </source>
</evidence>
<dbReference type="EMBL" id="AF500232">
    <property type="protein sequence ID" value="AAM27413.1"/>
    <property type="molecule type" value="Genomic_DNA"/>
</dbReference>
<sequence length="142" mass="16184">MAEQNPFVIDDEDDVIQIHDEEEVEEEVAEVIDITEDDIEPSELDRAFGSRPKEETLPSLLLRDQGFIVRPGMTVELKAPIGRFTISFVRVNSIVKVRQAHVNNVTIRGHGFTRAKEMNGILPKQLNEYYLIASINTRDPRP</sequence>
<reference evidence="1" key="1">
    <citation type="journal article" date="2002" name="Proc. Natl. Acad. Sci. U.S.A.">
        <title>A cytosine methyltransferase homologue is essential for repeat-induced point mutation in Neurospora crassa.</title>
        <authorList>
            <person name="Freitag M."/>
            <person name="Williams R.L."/>
            <person name="Kothe G.O."/>
            <person name="Selker E.U."/>
        </authorList>
    </citation>
    <scope>NUCLEOTIDE SEQUENCE</scope>
</reference>